<evidence type="ECO:0000256" key="6">
    <source>
        <dbReference type="SAM" id="SignalP"/>
    </source>
</evidence>
<dbReference type="GO" id="GO:0005524">
    <property type="term" value="F:ATP binding"/>
    <property type="evidence" value="ECO:0007669"/>
    <property type="project" value="UniProtKB-UniRule"/>
</dbReference>
<comment type="domain">
    <text evidence="5">The Q motif is unique to and characteristic of the DEAD box family of RNA helicases and controls ATP binding and hydrolysis.</text>
</comment>
<dbReference type="Gramene" id="mRNA:HanXRQr2_Chr12g0547901">
    <property type="protein sequence ID" value="mRNA:HanXRQr2_Chr12g0547901"/>
    <property type="gene ID" value="HanXRQr2_Chr12g0547901"/>
</dbReference>
<evidence type="ECO:0000256" key="4">
    <source>
        <dbReference type="ARBA" id="ARBA00022884"/>
    </source>
</evidence>
<evidence type="ECO:0000313" key="8">
    <source>
        <dbReference type="EMBL" id="KAF5778471.1"/>
    </source>
</evidence>
<dbReference type="PANTHER" id="PTHR24031">
    <property type="entry name" value="RNA HELICASE"/>
    <property type="match status" value="1"/>
</dbReference>
<dbReference type="PROSITE" id="PS51257">
    <property type="entry name" value="PROKAR_LIPOPROTEIN"/>
    <property type="match status" value="1"/>
</dbReference>
<dbReference type="InParanoid" id="A0A251SNA9"/>
<gene>
    <name evidence="9" type="ORF">HannXRQ_Chr13g0389931</name>
    <name evidence="8" type="ORF">HanXRQr2_Chr12g0547901</name>
</gene>
<reference evidence="8" key="3">
    <citation type="submission" date="2020-06" db="EMBL/GenBank/DDBJ databases">
        <title>Helianthus annuus Genome sequencing and assembly Release 2.</title>
        <authorList>
            <person name="Gouzy J."/>
            <person name="Langlade N."/>
            <person name="Munos S."/>
        </authorList>
    </citation>
    <scope>NUCLEOTIDE SEQUENCE</scope>
    <source>
        <tissue evidence="8">Leaves</tissue>
    </source>
</reference>
<comment type="catalytic activity">
    <reaction evidence="5">
        <text>ATP + H2O = ADP + phosphate + H(+)</text>
        <dbReference type="Rhea" id="RHEA:13065"/>
        <dbReference type="ChEBI" id="CHEBI:15377"/>
        <dbReference type="ChEBI" id="CHEBI:15378"/>
        <dbReference type="ChEBI" id="CHEBI:30616"/>
        <dbReference type="ChEBI" id="CHEBI:43474"/>
        <dbReference type="ChEBI" id="CHEBI:456216"/>
        <dbReference type="EC" id="3.6.4.13"/>
    </reaction>
</comment>
<keyword evidence="10" id="KW-1185">Reference proteome</keyword>
<comment type="function">
    <text evidence="5">RNA helicase.</text>
</comment>
<dbReference type="GO" id="GO:0003723">
    <property type="term" value="F:RNA binding"/>
    <property type="evidence" value="ECO:0007669"/>
    <property type="project" value="UniProtKB-UniRule"/>
</dbReference>
<accession>A0A251SNA9</accession>
<dbReference type="SUPFAM" id="SSF52540">
    <property type="entry name" value="P-loop containing nucleoside triphosphate hydrolases"/>
    <property type="match status" value="1"/>
</dbReference>
<dbReference type="Proteomes" id="UP000215914">
    <property type="component" value="Chromosome 13"/>
</dbReference>
<reference evidence="9" key="2">
    <citation type="submission" date="2017-02" db="EMBL/GenBank/DDBJ databases">
        <title>Sunflower complete genome.</title>
        <authorList>
            <person name="Langlade N."/>
            <person name="Munos S."/>
        </authorList>
    </citation>
    <scope>NUCLEOTIDE SEQUENCE [LARGE SCALE GENOMIC DNA]</scope>
    <source>
        <tissue evidence="9">Leaves</tissue>
    </source>
</reference>
<comment type="similarity">
    <text evidence="5">Belongs to the DEAD box helicase family.</text>
</comment>
<evidence type="ECO:0000256" key="5">
    <source>
        <dbReference type="RuleBase" id="RU365068"/>
    </source>
</evidence>
<keyword evidence="6" id="KW-0732">Signal</keyword>
<keyword evidence="3 5" id="KW-0067">ATP-binding</keyword>
<evidence type="ECO:0000313" key="10">
    <source>
        <dbReference type="Proteomes" id="UP000215914"/>
    </source>
</evidence>
<organism evidence="9 10">
    <name type="scientific">Helianthus annuus</name>
    <name type="common">Common sunflower</name>
    <dbReference type="NCBI Taxonomy" id="4232"/>
    <lineage>
        <taxon>Eukaryota</taxon>
        <taxon>Viridiplantae</taxon>
        <taxon>Streptophyta</taxon>
        <taxon>Embryophyta</taxon>
        <taxon>Tracheophyta</taxon>
        <taxon>Spermatophyta</taxon>
        <taxon>Magnoliopsida</taxon>
        <taxon>eudicotyledons</taxon>
        <taxon>Gunneridae</taxon>
        <taxon>Pentapetalae</taxon>
        <taxon>asterids</taxon>
        <taxon>campanulids</taxon>
        <taxon>Asterales</taxon>
        <taxon>Asteraceae</taxon>
        <taxon>Asteroideae</taxon>
        <taxon>Heliantheae alliance</taxon>
        <taxon>Heliantheae</taxon>
        <taxon>Helianthus</taxon>
    </lineage>
</organism>
<evidence type="ECO:0000256" key="2">
    <source>
        <dbReference type="ARBA" id="ARBA00022801"/>
    </source>
</evidence>
<evidence type="ECO:0000256" key="3">
    <source>
        <dbReference type="ARBA" id="ARBA00022840"/>
    </source>
</evidence>
<dbReference type="Gene3D" id="3.40.50.300">
    <property type="entry name" value="P-loop containing nucleotide triphosphate hydrolases"/>
    <property type="match status" value="1"/>
</dbReference>
<keyword evidence="1 5" id="KW-0547">Nucleotide-binding</keyword>
<feature type="signal peptide" evidence="6">
    <location>
        <begin position="1"/>
        <end position="26"/>
    </location>
</feature>
<dbReference type="Pfam" id="PF00271">
    <property type="entry name" value="Helicase_C"/>
    <property type="match status" value="1"/>
</dbReference>
<sequence length="90" mass="10466">MLWSFIKAHLNSIILVFLSACKQVRFVHEAFKKLQPGIPLKCLHGRMKQVKRMFILQQFVEQRSVLFSTDVSSRGLDFNKGVDWVVQETS</sequence>
<dbReference type="GO" id="GO:0016787">
    <property type="term" value="F:hydrolase activity"/>
    <property type="evidence" value="ECO:0007669"/>
    <property type="project" value="UniProtKB-KW"/>
</dbReference>
<name>A0A251SNA9_HELAN</name>
<dbReference type="EMBL" id="MNCJ02000327">
    <property type="protein sequence ID" value="KAF5778471.1"/>
    <property type="molecule type" value="Genomic_DNA"/>
</dbReference>
<protein>
    <recommendedName>
        <fullName evidence="5">ATP-dependent RNA helicase</fullName>
        <ecNumber evidence="5">3.6.4.13</ecNumber>
    </recommendedName>
</protein>
<proteinExistence type="inferred from homology"/>
<dbReference type="EC" id="3.6.4.13" evidence="5"/>
<keyword evidence="2 5" id="KW-0378">Hydrolase</keyword>
<keyword evidence="5 9" id="KW-0347">Helicase</keyword>
<dbReference type="STRING" id="4232.A0A251SNA9"/>
<evidence type="ECO:0000256" key="1">
    <source>
        <dbReference type="ARBA" id="ARBA00022741"/>
    </source>
</evidence>
<evidence type="ECO:0000313" key="9">
    <source>
        <dbReference type="EMBL" id="OTG00345.1"/>
    </source>
</evidence>
<dbReference type="InterPro" id="IPR001650">
    <property type="entry name" value="Helicase_C-like"/>
</dbReference>
<evidence type="ECO:0000259" key="7">
    <source>
        <dbReference type="PROSITE" id="PS51194"/>
    </source>
</evidence>
<dbReference type="EMBL" id="CM007902">
    <property type="protein sequence ID" value="OTG00345.1"/>
    <property type="molecule type" value="Genomic_DNA"/>
</dbReference>
<dbReference type="AlphaFoldDB" id="A0A251SNA9"/>
<dbReference type="PROSITE" id="PS51194">
    <property type="entry name" value="HELICASE_CTER"/>
    <property type="match status" value="1"/>
</dbReference>
<feature type="chain" id="PRO_5041162345" description="ATP-dependent RNA helicase" evidence="6">
    <location>
        <begin position="27"/>
        <end position="90"/>
    </location>
</feature>
<dbReference type="GO" id="GO:0003724">
    <property type="term" value="F:RNA helicase activity"/>
    <property type="evidence" value="ECO:0007669"/>
    <property type="project" value="UniProtKB-EC"/>
</dbReference>
<keyword evidence="4 5" id="KW-0694">RNA-binding</keyword>
<reference evidence="8 10" key="1">
    <citation type="journal article" date="2017" name="Nature">
        <title>The sunflower genome provides insights into oil metabolism, flowering and Asterid evolution.</title>
        <authorList>
            <person name="Badouin H."/>
            <person name="Gouzy J."/>
            <person name="Grassa C.J."/>
            <person name="Murat F."/>
            <person name="Staton S.E."/>
            <person name="Cottret L."/>
            <person name="Lelandais-Briere C."/>
            <person name="Owens G.L."/>
            <person name="Carrere S."/>
            <person name="Mayjonade B."/>
            <person name="Legrand L."/>
            <person name="Gill N."/>
            <person name="Kane N.C."/>
            <person name="Bowers J.E."/>
            <person name="Hubner S."/>
            <person name="Bellec A."/>
            <person name="Berard A."/>
            <person name="Berges H."/>
            <person name="Blanchet N."/>
            <person name="Boniface M.C."/>
            <person name="Brunel D."/>
            <person name="Catrice O."/>
            <person name="Chaidir N."/>
            <person name="Claudel C."/>
            <person name="Donnadieu C."/>
            <person name="Faraut T."/>
            <person name="Fievet G."/>
            <person name="Helmstetter N."/>
            <person name="King M."/>
            <person name="Knapp S.J."/>
            <person name="Lai Z."/>
            <person name="Le Paslier M.C."/>
            <person name="Lippi Y."/>
            <person name="Lorenzon L."/>
            <person name="Mandel J.R."/>
            <person name="Marage G."/>
            <person name="Marchand G."/>
            <person name="Marquand E."/>
            <person name="Bret-Mestries E."/>
            <person name="Morien E."/>
            <person name="Nambeesan S."/>
            <person name="Nguyen T."/>
            <person name="Pegot-Espagnet P."/>
            <person name="Pouilly N."/>
            <person name="Raftis F."/>
            <person name="Sallet E."/>
            <person name="Schiex T."/>
            <person name="Thomas J."/>
            <person name="Vandecasteele C."/>
            <person name="Vares D."/>
            <person name="Vear F."/>
            <person name="Vautrin S."/>
            <person name="Crespi M."/>
            <person name="Mangin B."/>
            <person name="Burke J.M."/>
            <person name="Salse J."/>
            <person name="Munos S."/>
            <person name="Vincourt P."/>
            <person name="Rieseberg L.H."/>
            <person name="Langlade N.B."/>
        </authorList>
    </citation>
    <scope>NUCLEOTIDE SEQUENCE [LARGE SCALE GENOMIC DNA]</scope>
    <source>
        <strain evidence="10">cv. SF193</strain>
        <tissue evidence="8">Leaves</tissue>
    </source>
</reference>
<feature type="domain" description="Helicase C-terminal" evidence="7">
    <location>
        <begin position="5"/>
        <end position="90"/>
    </location>
</feature>
<dbReference type="InterPro" id="IPR027417">
    <property type="entry name" value="P-loop_NTPase"/>
</dbReference>